<proteinExistence type="predicted"/>
<feature type="compositionally biased region" description="Low complexity" evidence="1">
    <location>
        <begin position="480"/>
        <end position="491"/>
    </location>
</feature>
<evidence type="ECO:0000256" key="1">
    <source>
        <dbReference type="SAM" id="MobiDB-lite"/>
    </source>
</evidence>
<protein>
    <submittedName>
        <fullName evidence="2">Uncharacterized protein</fullName>
    </submittedName>
</protein>
<name>A0A8H3BBN1_9AGAM</name>
<accession>A0A8H3BBN1</accession>
<feature type="compositionally biased region" description="Low complexity" evidence="1">
    <location>
        <begin position="227"/>
        <end position="239"/>
    </location>
</feature>
<evidence type="ECO:0000313" key="2">
    <source>
        <dbReference type="EMBL" id="CAE6453763.1"/>
    </source>
</evidence>
<organism evidence="2 3">
    <name type="scientific">Rhizoctonia solani</name>
    <dbReference type="NCBI Taxonomy" id="456999"/>
    <lineage>
        <taxon>Eukaryota</taxon>
        <taxon>Fungi</taxon>
        <taxon>Dikarya</taxon>
        <taxon>Basidiomycota</taxon>
        <taxon>Agaricomycotina</taxon>
        <taxon>Agaricomycetes</taxon>
        <taxon>Cantharellales</taxon>
        <taxon>Ceratobasidiaceae</taxon>
        <taxon>Rhizoctonia</taxon>
    </lineage>
</organism>
<dbReference type="Proteomes" id="UP000663831">
    <property type="component" value="Unassembled WGS sequence"/>
</dbReference>
<evidence type="ECO:0000313" key="3">
    <source>
        <dbReference type="Proteomes" id="UP000663831"/>
    </source>
</evidence>
<dbReference type="AlphaFoldDB" id="A0A8H3BBN1"/>
<comment type="caution">
    <text evidence="2">The sequence shown here is derived from an EMBL/GenBank/DDBJ whole genome shotgun (WGS) entry which is preliminary data.</text>
</comment>
<feature type="compositionally biased region" description="Low complexity" evidence="1">
    <location>
        <begin position="550"/>
        <end position="560"/>
    </location>
</feature>
<feature type="region of interest" description="Disordered" evidence="1">
    <location>
        <begin position="386"/>
        <end position="504"/>
    </location>
</feature>
<feature type="region of interest" description="Disordered" evidence="1">
    <location>
        <begin position="521"/>
        <end position="582"/>
    </location>
</feature>
<sequence length="582" mass="61028">MFTQPSLTLPTVSTKNEARANQNDTNNKLSVADSLVLLQSLKQSRSKWLTKAFLRFSTRSKDKSDQVNSAPPPHSLSLAGCCDLEIGPHLFPQTNIFFVQYQYRQPPPPAAAPTPVPPPAPPTPVPVTPPPPITVSHELHAKVLAAASKDPELNHILQLASRGGASVVQLRALGTAIKAIEAGTYSGPTSAPSTANASFTLVATGSRVGQSTQPQSVPAARPVTVTATSVPPTQTPTSTHKSVPTPIVPHLSKPTSVSTSTLTPAASLSHVPSTPTRVMAPPTIPTTAVLLEFAERPMDRWLLPTEYVLIDRRSNGDIHLSTFYPFDAYVPAGGAMRSKPANPITMRFLGASNEIWNALSRTCTIVAPSNVQAILAEVANHHAQSFLLPSKTPTPATTRHRRTDSATGGSAPKKRKLDSGDTASKPKAKGKEKGEPAASAAPTPVPTNQPIVSNNAPPAPTGQPSALAAPSAVESPSKVATTPIPTANAPTSIEPSSPLIDKLNTTTSRLSLGTGANYPALVVQTSQPGDQVTTLGDPTEPLYPLEHPALSQTSSPSQRQPLPPSQQPPNQNTSVDLPGRSQ</sequence>
<feature type="region of interest" description="Disordered" evidence="1">
    <location>
        <begin position="227"/>
        <end position="260"/>
    </location>
</feature>
<feature type="compositionally biased region" description="Polar residues" evidence="1">
    <location>
        <begin position="523"/>
        <end position="536"/>
    </location>
</feature>
<gene>
    <name evidence="2" type="ORF">RDB_LOCUS69024</name>
</gene>
<dbReference type="EMBL" id="CAJMWV010002064">
    <property type="protein sequence ID" value="CAE6453763.1"/>
    <property type="molecule type" value="Genomic_DNA"/>
</dbReference>
<feature type="compositionally biased region" description="Low complexity" evidence="1">
    <location>
        <begin position="251"/>
        <end position="260"/>
    </location>
</feature>
<reference evidence="2" key="1">
    <citation type="submission" date="2021-01" db="EMBL/GenBank/DDBJ databases">
        <authorList>
            <person name="Kaushik A."/>
        </authorList>
    </citation>
    <scope>NUCLEOTIDE SEQUENCE</scope>
    <source>
        <strain evidence="2">AG3-1AP</strain>
    </source>
</reference>
<feature type="region of interest" description="Disordered" evidence="1">
    <location>
        <begin position="1"/>
        <end position="25"/>
    </location>
</feature>